<name>A0A367PEJ9_CUPNE</name>
<dbReference type="PANTHER" id="PTHR43130:SF2">
    <property type="entry name" value="DJ-1_PFPI DOMAIN-CONTAINING PROTEIN"/>
    <property type="match status" value="1"/>
</dbReference>
<evidence type="ECO:0000313" key="3">
    <source>
        <dbReference type="Proteomes" id="UP000253501"/>
    </source>
</evidence>
<accession>A0A367PEJ9</accession>
<dbReference type="GO" id="GO:0006355">
    <property type="term" value="P:regulation of DNA-templated transcription"/>
    <property type="evidence" value="ECO:0007669"/>
    <property type="project" value="TreeGrafter"/>
</dbReference>
<dbReference type="InterPro" id="IPR002818">
    <property type="entry name" value="DJ-1/PfpI"/>
</dbReference>
<sequence length="237" mass="25841">MQTIPAEKHLKIGGLIFPNMDQCDFTGPFEALSRIPNSTFYTLWKDKEVVRDMRGMQLVPDTAFHEAPQLDVLLVPGGYGQEEVAADEEVLAFIRDQAKRALYVYSVCTGALICGAAGLLHGRYATTHWTAIDVLPLYGATPSDDRVVIDGNYVSAGGVTSGIDGSLILAALLRGDQVAKELQLYMAYDPEPPFDSGSPAKASDNVLSIVRARAQQITEQRFASARRYAERAMDLAN</sequence>
<dbReference type="Pfam" id="PF01965">
    <property type="entry name" value="DJ-1_PfpI"/>
    <property type="match status" value="1"/>
</dbReference>
<organism evidence="2 3">
    <name type="scientific">Cupriavidus necator</name>
    <name type="common">Alcaligenes eutrophus</name>
    <name type="synonym">Ralstonia eutropha</name>
    <dbReference type="NCBI Taxonomy" id="106590"/>
    <lineage>
        <taxon>Bacteria</taxon>
        <taxon>Pseudomonadati</taxon>
        <taxon>Pseudomonadota</taxon>
        <taxon>Betaproteobacteria</taxon>
        <taxon>Burkholderiales</taxon>
        <taxon>Burkholderiaceae</taxon>
        <taxon>Cupriavidus</taxon>
    </lineage>
</organism>
<dbReference type="InterPro" id="IPR052158">
    <property type="entry name" value="INH-QAR"/>
</dbReference>
<evidence type="ECO:0000313" key="2">
    <source>
        <dbReference type="EMBL" id="RCJ05647.1"/>
    </source>
</evidence>
<reference evidence="2 3" key="1">
    <citation type="submission" date="2018-04" db="EMBL/GenBank/DDBJ databases">
        <title>Cupriavidus necator CR12 genome sequencing and assembly.</title>
        <authorList>
            <person name="Ben Fekih I."/>
            <person name="Mazhar H.S."/>
            <person name="Bello S.K."/>
            <person name="Rensing C."/>
        </authorList>
    </citation>
    <scope>NUCLEOTIDE SEQUENCE [LARGE SCALE GENOMIC DNA]</scope>
    <source>
        <strain evidence="2 3">CR12</strain>
    </source>
</reference>
<dbReference type="PANTHER" id="PTHR43130">
    <property type="entry name" value="ARAC-FAMILY TRANSCRIPTIONAL REGULATOR"/>
    <property type="match status" value="1"/>
</dbReference>
<protein>
    <submittedName>
        <fullName evidence="2">DJ-1/PfpI family protein</fullName>
    </submittedName>
</protein>
<feature type="domain" description="DJ-1/PfpI" evidence="1">
    <location>
        <begin position="15"/>
        <end position="164"/>
    </location>
</feature>
<proteinExistence type="predicted"/>
<evidence type="ECO:0000259" key="1">
    <source>
        <dbReference type="Pfam" id="PF01965"/>
    </source>
</evidence>
<dbReference type="SUPFAM" id="SSF52317">
    <property type="entry name" value="Class I glutamine amidotransferase-like"/>
    <property type="match status" value="1"/>
</dbReference>
<dbReference type="AlphaFoldDB" id="A0A367PEJ9"/>
<dbReference type="EMBL" id="QDHA01000068">
    <property type="protein sequence ID" value="RCJ05647.1"/>
    <property type="molecule type" value="Genomic_DNA"/>
</dbReference>
<dbReference type="CDD" id="cd03139">
    <property type="entry name" value="GATase1_PfpI_2"/>
    <property type="match status" value="1"/>
</dbReference>
<dbReference type="Proteomes" id="UP000253501">
    <property type="component" value="Unassembled WGS sequence"/>
</dbReference>
<gene>
    <name evidence="2" type="ORF">DDK22_25710</name>
</gene>
<dbReference type="Gene3D" id="3.40.50.880">
    <property type="match status" value="1"/>
</dbReference>
<dbReference type="InterPro" id="IPR029062">
    <property type="entry name" value="Class_I_gatase-like"/>
</dbReference>
<dbReference type="RefSeq" id="WP_114134362.1">
    <property type="nucleotide sequence ID" value="NZ_CP068436.1"/>
</dbReference>
<comment type="caution">
    <text evidence="2">The sequence shown here is derived from an EMBL/GenBank/DDBJ whole genome shotgun (WGS) entry which is preliminary data.</text>
</comment>